<dbReference type="Gene3D" id="2.40.50.140">
    <property type="entry name" value="Nucleic acid-binding proteins"/>
    <property type="match status" value="1"/>
</dbReference>
<dbReference type="InterPro" id="IPR012340">
    <property type="entry name" value="NA-bd_OB-fold"/>
</dbReference>
<dbReference type="InterPro" id="IPR008995">
    <property type="entry name" value="Mo/tungstate-bd_C_term_dom"/>
</dbReference>
<gene>
    <name evidence="1" type="ORF">OPR82_15975</name>
</gene>
<evidence type="ECO:0000313" key="2">
    <source>
        <dbReference type="Proteomes" id="UP001301216"/>
    </source>
</evidence>
<comment type="caution">
    <text evidence="1">The sequence shown here is derived from an EMBL/GenBank/DDBJ whole genome shotgun (WGS) entry which is preliminary data.</text>
</comment>
<evidence type="ECO:0000313" key="1">
    <source>
        <dbReference type="EMBL" id="MCX2698245.1"/>
    </source>
</evidence>
<keyword evidence="2" id="KW-1185">Reference proteome</keyword>
<organism evidence="1 2">
    <name type="scientific">Ochrobactrum chromiisoli</name>
    <dbReference type="NCBI Taxonomy" id="2993941"/>
    <lineage>
        <taxon>Bacteria</taxon>
        <taxon>Pseudomonadati</taxon>
        <taxon>Pseudomonadota</taxon>
        <taxon>Alphaproteobacteria</taxon>
        <taxon>Hyphomicrobiales</taxon>
        <taxon>Brucellaceae</taxon>
        <taxon>Brucella/Ochrobactrum group</taxon>
        <taxon>Ochrobactrum</taxon>
    </lineage>
</organism>
<protein>
    <submittedName>
        <fullName evidence="1">Uncharacterized protein</fullName>
    </submittedName>
</protein>
<dbReference type="RefSeq" id="WP_265985928.1">
    <property type="nucleotide sequence ID" value="NZ_JAPHAV010000009.1"/>
</dbReference>
<dbReference type="EMBL" id="JAPHAV010000009">
    <property type="protein sequence ID" value="MCX2698245.1"/>
    <property type="molecule type" value="Genomic_DNA"/>
</dbReference>
<accession>A0ABT3QRK3</accession>
<dbReference type="Proteomes" id="UP001301216">
    <property type="component" value="Unassembled WGS sequence"/>
</dbReference>
<name>A0ABT3QRK3_9HYPH</name>
<reference evidence="1 2" key="1">
    <citation type="submission" date="2022-11" db="EMBL/GenBank/DDBJ databases">
        <title>Brucella sp. YY2X, whole genome shotgun sequencing project.</title>
        <authorList>
            <person name="Yang Y."/>
        </authorList>
    </citation>
    <scope>NUCLEOTIDE SEQUENCE [LARGE SCALE GENOMIC DNA]</scope>
    <source>
        <strain evidence="1 2">YY2X</strain>
    </source>
</reference>
<sequence>MTMPTSSTEPPPRPVMISVQPSVVERLGQQTIVYSVPEGMSEAFCIITPGTAPVSSDAASKIGIDAQFCHLFDQNGIAFMRQGDFSDLPAN</sequence>
<proteinExistence type="predicted"/>
<dbReference type="SUPFAM" id="SSF50331">
    <property type="entry name" value="MOP-like"/>
    <property type="match status" value="1"/>
</dbReference>